<dbReference type="GO" id="GO:0007160">
    <property type="term" value="P:cell-matrix adhesion"/>
    <property type="evidence" value="ECO:0007669"/>
    <property type="project" value="InterPro"/>
</dbReference>
<dbReference type="InterPro" id="IPR051495">
    <property type="entry name" value="Epithelial_Barrier/Signaling"/>
</dbReference>
<reference evidence="9" key="1">
    <citation type="submission" date="2015-02" db="EMBL/GenBank/DDBJ databases">
        <title>Genome sequencing for Strongylocentrotus purpuratus.</title>
        <authorList>
            <person name="Murali S."/>
            <person name="Liu Y."/>
            <person name="Vee V."/>
            <person name="English A."/>
            <person name="Wang M."/>
            <person name="Skinner E."/>
            <person name="Han Y."/>
            <person name="Muzny D.M."/>
            <person name="Worley K.C."/>
            <person name="Gibbs R.A."/>
        </authorList>
    </citation>
    <scope>NUCLEOTIDE SEQUENCE</scope>
</reference>
<dbReference type="InterPro" id="IPR003886">
    <property type="entry name" value="NIDO_dom"/>
</dbReference>
<dbReference type="PANTHER" id="PTHR13802:SF59">
    <property type="entry name" value="SUSHI DOMAIN-CONTAINING PROTEIN 2"/>
    <property type="match status" value="1"/>
</dbReference>
<dbReference type="GO" id="GO:0016020">
    <property type="term" value="C:membrane"/>
    <property type="evidence" value="ECO:0007669"/>
    <property type="project" value="UniProtKB-SubCell"/>
</dbReference>
<dbReference type="SMART" id="SM00539">
    <property type="entry name" value="NIDO"/>
    <property type="match status" value="1"/>
</dbReference>
<dbReference type="Pfam" id="PF03782">
    <property type="entry name" value="AMOP"/>
    <property type="match status" value="1"/>
</dbReference>
<feature type="domain" description="NIDO" evidence="7">
    <location>
        <begin position="108"/>
        <end position="264"/>
    </location>
</feature>
<evidence type="ECO:0000256" key="2">
    <source>
        <dbReference type="ARBA" id="ARBA00022692"/>
    </source>
</evidence>
<evidence type="ECO:0000256" key="3">
    <source>
        <dbReference type="ARBA" id="ARBA00022989"/>
    </source>
</evidence>
<dbReference type="SMART" id="SM00723">
    <property type="entry name" value="AMOP"/>
    <property type="match status" value="1"/>
</dbReference>
<dbReference type="InParanoid" id="A0A7M7NCZ3"/>
<dbReference type="EnsemblMetazoa" id="XM_030977986">
    <property type="protein sequence ID" value="XP_030833846"/>
    <property type="gene ID" value="LOC583122"/>
</dbReference>
<dbReference type="PROSITE" id="PS50856">
    <property type="entry name" value="AMOP"/>
    <property type="match status" value="1"/>
</dbReference>
<evidence type="ECO:0000256" key="1">
    <source>
        <dbReference type="ARBA" id="ARBA00004370"/>
    </source>
</evidence>
<dbReference type="PANTHER" id="PTHR13802">
    <property type="entry name" value="MUCIN 4-RELATED"/>
    <property type="match status" value="1"/>
</dbReference>
<accession>A0A7M7NCZ3</accession>
<evidence type="ECO:0000313" key="8">
    <source>
        <dbReference type="EnsemblMetazoa" id="XP_030833846"/>
    </source>
</evidence>
<feature type="signal peptide" evidence="5">
    <location>
        <begin position="1"/>
        <end position="20"/>
    </location>
</feature>
<evidence type="ECO:0000256" key="5">
    <source>
        <dbReference type="SAM" id="SignalP"/>
    </source>
</evidence>
<evidence type="ECO:0000259" key="7">
    <source>
        <dbReference type="PROSITE" id="PS51220"/>
    </source>
</evidence>
<sequence>MAKGTLVLLCCLLCAMQAYAVNQENFYPFGEGNRDDFLRQDNDVASPAIDLRWGIPFYNKKYWKIFVNDNGVLSFENKYTIYTEAQPVFPIGPNLEETTDRERILIAPFWGNVDMTQRGYVYYRQTTEQDLLDRASGEIHKGFVEWDDFQAKVLIIATWMEVGFFGIADGYNLKNTFQCIIASDEFETFAIFIYDQLDWTTGTESNGGADNGIGGTPAQVGFNAGDGSKSMSHQYSRDGTFLGGLVTESNIEIAGLWAYYISSVSVDIGGCTTAGEVKTFPRYDSMLGHQFLYIQGPCFTLEDDIWLQFGPADDPIALTNCTWMSAQRAWCVVPTFFQVGRIETRVSNNDAITFPFTGTFDIVDVGDVPAGIQRINPHSEAWMLADRPVAIEWDASLINYTQINIDLLTYSETDGVPSWEEQEDIEHDAPNTGRYEWIPSAIGGITPDNAVGVLRITRRYKRSLFAIWSDVHWLGYMMNDKFQRSPATYSNQQCEIWNEKMNNEPVWNYDQDLNPCPCDLSQALADRARFRPVDFCDMSTAGFDDNEDYCFLREGIKHCVINIINSPQNADSVCCYDYEENLVYAGDSFSGSFSHRTTVNGVPPYNAPKAVPVLSTWINDIIPYYSCCVWGDLCEYYQVHRPTRDCRWYDSPRMAVVFGDPHFVTFDGVEYSFNGKGNGHSCGLRREPRTGSYCRVGPNRCRIGKEIGSKPLDSPPWP</sequence>
<feature type="domain" description="AMOP" evidence="6">
    <location>
        <begin position="486"/>
        <end position="641"/>
    </location>
</feature>
<protein>
    <submittedName>
        <fullName evidence="8">Uncharacterized protein</fullName>
    </submittedName>
</protein>
<dbReference type="Pfam" id="PF06119">
    <property type="entry name" value="NIDO"/>
    <property type="match status" value="1"/>
</dbReference>
<organism evidence="8 9">
    <name type="scientific">Strongylocentrotus purpuratus</name>
    <name type="common">Purple sea urchin</name>
    <dbReference type="NCBI Taxonomy" id="7668"/>
    <lineage>
        <taxon>Eukaryota</taxon>
        <taxon>Metazoa</taxon>
        <taxon>Echinodermata</taxon>
        <taxon>Eleutherozoa</taxon>
        <taxon>Echinozoa</taxon>
        <taxon>Echinoidea</taxon>
        <taxon>Euechinoidea</taxon>
        <taxon>Echinacea</taxon>
        <taxon>Camarodonta</taxon>
        <taxon>Echinidea</taxon>
        <taxon>Strongylocentrotidae</taxon>
        <taxon>Strongylocentrotus</taxon>
    </lineage>
</organism>
<dbReference type="OrthoDB" id="6051552at2759"/>
<evidence type="ECO:0000313" key="9">
    <source>
        <dbReference type="Proteomes" id="UP000007110"/>
    </source>
</evidence>
<evidence type="ECO:0000256" key="4">
    <source>
        <dbReference type="ARBA" id="ARBA00023136"/>
    </source>
</evidence>
<dbReference type="RefSeq" id="XP_030833846.1">
    <property type="nucleotide sequence ID" value="XM_030977986.1"/>
</dbReference>
<keyword evidence="4" id="KW-0472">Membrane</keyword>
<reference evidence="8" key="2">
    <citation type="submission" date="2021-01" db="UniProtKB">
        <authorList>
            <consortium name="EnsemblMetazoa"/>
        </authorList>
    </citation>
    <scope>IDENTIFICATION</scope>
</reference>
<keyword evidence="2" id="KW-0812">Transmembrane</keyword>
<name>A0A7M7NCZ3_STRPU</name>
<dbReference type="KEGG" id="spu:583122"/>
<keyword evidence="9" id="KW-1185">Reference proteome</keyword>
<dbReference type="PROSITE" id="PS51220">
    <property type="entry name" value="NIDO"/>
    <property type="match status" value="1"/>
</dbReference>
<feature type="chain" id="PRO_5029542642" evidence="5">
    <location>
        <begin position="21"/>
        <end position="718"/>
    </location>
</feature>
<dbReference type="AlphaFoldDB" id="A0A7M7NCZ3"/>
<evidence type="ECO:0000259" key="6">
    <source>
        <dbReference type="PROSITE" id="PS50856"/>
    </source>
</evidence>
<proteinExistence type="predicted"/>
<dbReference type="GeneID" id="583122"/>
<keyword evidence="5" id="KW-0732">Signal</keyword>
<dbReference type="GO" id="GO:0005615">
    <property type="term" value="C:extracellular space"/>
    <property type="evidence" value="ECO:0000318"/>
    <property type="project" value="GO_Central"/>
</dbReference>
<keyword evidence="3" id="KW-1133">Transmembrane helix</keyword>
<dbReference type="Proteomes" id="UP000007110">
    <property type="component" value="Unassembled WGS sequence"/>
</dbReference>
<comment type="subcellular location">
    <subcellularLocation>
        <location evidence="1">Membrane</location>
    </subcellularLocation>
</comment>
<dbReference type="InterPro" id="IPR005533">
    <property type="entry name" value="AMOP_dom"/>
</dbReference>